<dbReference type="EMBL" id="CP029077">
    <property type="protein sequence ID" value="QED23038.1"/>
    <property type="molecule type" value="Genomic_DNA"/>
</dbReference>
<dbReference type="AlphaFoldDB" id="A0A5B8XCH5"/>
<dbReference type="Pfam" id="PF22945">
    <property type="entry name" value="LEM-3_GIY-YIG"/>
    <property type="match status" value="1"/>
</dbReference>
<feature type="domain" description="GIY-YIG" evidence="1">
    <location>
        <begin position="14"/>
        <end position="111"/>
    </location>
</feature>
<evidence type="ECO:0000313" key="3">
    <source>
        <dbReference type="Proteomes" id="UP000321934"/>
    </source>
</evidence>
<evidence type="ECO:0000259" key="1">
    <source>
        <dbReference type="PROSITE" id="PS50164"/>
    </source>
</evidence>
<evidence type="ECO:0000313" key="2">
    <source>
        <dbReference type="EMBL" id="QED23038.1"/>
    </source>
</evidence>
<keyword evidence="3" id="KW-1185">Reference proteome</keyword>
<dbReference type="OrthoDB" id="67448at2"/>
<dbReference type="Proteomes" id="UP000321934">
    <property type="component" value="Chromosome"/>
</dbReference>
<accession>A0A5B8XCH5</accession>
<name>A0A5B8XCH5_9RICK</name>
<organism evidence="2 3">
    <name type="scientific">Candidatus Deianiraea vastatrix</name>
    <dbReference type="NCBI Taxonomy" id="2163644"/>
    <lineage>
        <taxon>Bacteria</taxon>
        <taxon>Pseudomonadati</taxon>
        <taxon>Pseudomonadota</taxon>
        <taxon>Alphaproteobacteria</taxon>
        <taxon>Rickettsiales</taxon>
        <taxon>Candidatus Deianiraeaceae</taxon>
        <taxon>Candidatus Deianiraea</taxon>
    </lineage>
</organism>
<reference evidence="2 3" key="1">
    <citation type="journal article" date="2019" name="ISME J.">
        <title>Deianiraea, an extracellular bacterium associated with the ciliate Paramecium, suggests an alternative scenario for the evolution of Rickettsiales.</title>
        <authorList>
            <person name="Castelli M."/>
            <person name="Sabaneyeva E."/>
            <person name="Lanzoni O."/>
            <person name="Lebedeva N."/>
            <person name="Floriano A.M."/>
            <person name="Gaiarsa S."/>
            <person name="Benken K."/>
            <person name="Modeo L."/>
            <person name="Bandi C."/>
            <person name="Potekhin A."/>
            <person name="Sassera D."/>
            <person name="Petroni G."/>
        </authorList>
    </citation>
    <scope>NUCLEOTIDE SEQUENCE [LARGE SCALE GENOMIC DNA]</scope>
    <source>
        <strain evidence="2">CyL4-1</strain>
    </source>
</reference>
<proteinExistence type="predicted"/>
<gene>
    <name evidence="2" type="ORF">Deia_00230</name>
</gene>
<dbReference type="CDD" id="cd10440">
    <property type="entry name" value="GIY-YIG_COG3680"/>
    <property type="match status" value="1"/>
</dbReference>
<sequence>MSVNQFRTDICESLGYYVYRLVDPRNGETFYVGKGIANRVFEHESETDDITSIAEKEKHKRILEIKADGHEVIRIIHRHFPFETFDKETSELLSFEVESALMDAYTGLTNIQEGRDADNRGSTHISEIIKRYSKEEIVPHHSLMAISIPISIEQKSLYNAVRYAWRVDINKVQNRYVLAHTKGLVRGVFEVSAWLKEGTEEFEIEFKDFLRVEKTAGRYGFIGKELSKDSEISKLYLGKRLPPVKKGAMSPVRYFDKLQSPVK</sequence>
<protein>
    <recommendedName>
        <fullName evidence="1">GIY-YIG domain-containing protein</fullName>
    </recommendedName>
</protein>
<dbReference type="RefSeq" id="WP_146820337.1">
    <property type="nucleotide sequence ID" value="NZ_CP029077.1"/>
</dbReference>
<dbReference type="InterPro" id="IPR000305">
    <property type="entry name" value="GIY-YIG_endonuc"/>
</dbReference>
<dbReference type="PROSITE" id="PS50164">
    <property type="entry name" value="GIY_YIG"/>
    <property type="match status" value="1"/>
</dbReference>